<reference evidence="2" key="2">
    <citation type="journal article" date="2024" name="Plant">
        <title>Genomic evolution and insights into agronomic trait innovations of Sesamum species.</title>
        <authorList>
            <person name="Miao H."/>
            <person name="Wang L."/>
            <person name="Qu L."/>
            <person name="Liu H."/>
            <person name="Sun Y."/>
            <person name="Le M."/>
            <person name="Wang Q."/>
            <person name="Wei S."/>
            <person name="Zheng Y."/>
            <person name="Lin W."/>
            <person name="Duan Y."/>
            <person name="Cao H."/>
            <person name="Xiong S."/>
            <person name="Wang X."/>
            <person name="Wei L."/>
            <person name="Li C."/>
            <person name="Ma Q."/>
            <person name="Ju M."/>
            <person name="Zhao R."/>
            <person name="Li G."/>
            <person name="Mu C."/>
            <person name="Tian Q."/>
            <person name="Mei H."/>
            <person name="Zhang T."/>
            <person name="Gao T."/>
            <person name="Zhang H."/>
        </authorList>
    </citation>
    <scope>NUCLEOTIDE SEQUENCE</scope>
    <source>
        <strain evidence="2">KEN1</strain>
    </source>
</reference>
<gene>
    <name evidence="2" type="ORF">Slati_2874300</name>
</gene>
<evidence type="ECO:0000259" key="1">
    <source>
        <dbReference type="Pfam" id="PF22936"/>
    </source>
</evidence>
<feature type="domain" description="Retrovirus-related Pol polyprotein from transposon TNT 1-94-like beta-barrel" evidence="1">
    <location>
        <begin position="34"/>
        <end position="76"/>
    </location>
</feature>
<comment type="caution">
    <text evidence="2">The sequence shown here is derived from an EMBL/GenBank/DDBJ whole genome shotgun (WGS) entry which is preliminary data.</text>
</comment>
<dbReference type="InterPro" id="IPR054722">
    <property type="entry name" value="PolX-like_BBD"/>
</dbReference>
<reference evidence="2" key="1">
    <citation type="submission" date="2020-06" db="EMBL/GenBank/DDBJ databases">
        <authorList>
            <person name="Li T."/>
            <person name="Hu X."/>
            <person name="Zhang T."/>
            <person name="Song X."/>
            <person name="Zhang H."/>
            <person name="Dai N."/>
            <person name="Sheng W."/>
            <person name="Hou X."/>
            <person name="Wei L."/>
        </authorList>
    </citation>
    <scope>NUCLEOTIDE SEQUENCE</scope>
    <source>
        <strain evidence="2">KEN1</strain>
        <tissue evidence="2">Leaf</tissue>
    </source>
</reference>
<name>A0AAW2VDJ1_9LAMI</name>
<evidence type="ECO:0000313" key="2">
    <source>
        <dbReference type="EMBL" id="KAL0426995.1"/>
    </source>
</evidence>
<protein>
    <recommendedName>
        <fullName evidence="1">Retrovirus-related Pol polyprotein from transposon TNT 1-94-like beta-barrel domain-containing protein</fullName>
    </recommendedName>
</protein>
<proteinExistence type="predicted"/>
<sequence length="77" mass="8479">MVEDRPVAEQTHEIINLEHALADAEMKLPEKFLAITGRTVNMGNSSTAEVYGIGSVDLKFPSGRVLLLKRVHHVPTV</sequence>
<dbReference type="EMBL" id="JACGWN010000010">
    <property type="protein sequence ID" value="KAL0426995.1"/>
    <property type="molecule type" value="Genomic_DNA"/>
</dbReference>
<dbReference type="AlphaFoldDB" id="A0AAW2VDJ1"/>
<dbReference type="Pfam" id="PF22936">
    <property type="entry name" value="Pol_BBD"/>
    <property type="match status" value="1"/>
</dbReference>
<organism evidence="2">
    <name type="scientific">Sesamum latifolium</name>
    <dbReference type="NCBI Taxonomy" id="2727402"/>
    <lineage>
        <taxon>Eukaryota</taxon>
        <taxon>Viridiplantae</taxon>
        <taxon>Streptophyta</taxon>
        <taxon>Embryophyta</taxon>
        <taxon>Tracheophyta</taxon>
        <taxon>Spermatophyta</taxon>
        <taxon>Magnoliopsida</taxon>
        <taxon>eudicotyledons</taxon>
        <taxon>Gunneridae</taxon>
        <taxon>Pentapetalae</taxon>
        <taxon>asterids</taxon>
        <taxon>lamiids</taxon>
        <taxon>Lamiales</taxon>
        <taxon>Pedaliaceae</taxon>
        <taxon>Sesamum</taxon>
    </lineage>
</organism>
<accession>A0AAW2VDJ1</accession>